<feature type="compositionally biased region" description="Acidic residues" evidence="1">
    <location>
        <begin position="131"/>
        <end position="160"/>
    </location>
</feature>
<name>A0A7I7MGB4_9MYCO</name>
<keyword evidence="4" id="KW-1185">Reference proteome</keyword>
<dbReference type="AlphaFoldDB" id="A0A7I7MGB4"/>
<feature type="domain" description="PE-PPE" evidence="2">
    <location>
        <begin position="1"/>
        <end position="86"/>
    </location>
</feature>
<evidence type="ECO:0000256" key="1">
    <source>
        <dbReference type="SAM" id="MobiDB-lite"/>
    </source>
</evidence>
<gene>
    <name evidence="3" type="ORF">MPSYJ_48350</name>
</gene>
<dbReference type="InterPro" id="IPR013228">
    <property type="entry name" value="PE-PPE_C"/>
</dbReference>
<sequence>MADFPDRWWNLLAVANAVAGSIFVHVPVMFADLSTVPAENIDVDLDTKGGITTHYLVPTEKLPLVRLFPSLASREAELKAAIDAGYSRNDPAPAGKLASLVTGLPAIVNEPAPQADAPTEPDQGVQPVETAADEETPADETTTADEEPPADETAPDDEATPGDAAATDTEGEDGDGAENGDDSADTRDDEDPADSEVTPVGDPTDDADDAAAKAVTDPGSAETSEGADIPEVSKPAS</sequence>
<dbReference type="EMBL" id="AP022574">
    <property type="protein sequence ID" value="BBX71374.1"/>
    <property type="molecule type" value="Genomic_DNA"/>
</dbReference>
<reference evidence="3 4" key="1">
    <citation type="journal article" date="2019" name="Emerg. Microbes Infect.">
        <title>Comprehensive subspecies identification of 175 nontuberculous mycobacteria species based on 7547 genomic profiles.</title>
        <authorList>
            <person name="Matsumoto Y."/>
            <person name="Kinjo T."/>
            <person name="Motooka D."/>
            <person name="Nabeya D."/>
            <person name="Jung N."/>
            <person name="Uechi K."/>
            <person name="Horii T."/>
            <person name="Iida T."/>
            <person name="Fujita J."/>
            <person name="Nakamura S."/>
        </authorList>
    </citation>
    <scope>NUCLEOTIDE SEQUENCE [LARGE SCALE GENOMIC DNA]</scope>
    <source>
        <strain evidence="3 4">JCM 13323</strain>
    </source>
</reference>
<protein>
    <recommendedName>
        <fullName evidence="2">PE-PPE domain-containing protein</fullName>
    </recommendedName>
</protein>
<evidence type="ECO:0000259" key="2">
    <source>
        <dbReference type="Pfam" id="PF08237"/>
    </source>
</evidence>
<organism evidence="3 4">
    <name type="scientific">Mycolicibacterium psychrotolerans</name>
    <dbReference type="NCBI Taxonomy" id="216929"/>
    <lineage>
        <taxon>Bacteria</taxon>
        <taxon>Bacillati</taxon>
        <taxon>Actinomycetota</taxon>
        <taxon>Actinomycetes</taxon>
        <taxon>Mycobacteriales</taxon>
        <taxon>Mycobacteriaceae</taxon>
        <taxon>Mycolicibacterium</taxon>
    </lineage>
</organism>
<evidence type="ECO:0000313" key="4">
    <source>
        <dbReference type="Proteomes" id="UP000466514"/>
    </source>
</evidence>
<accession>A0A7I7MGB4</accession>
<proteinExistence type="predicted"/>
<evidence type="ECO:0000313" key="3">
    <source>
        <dbReference type="EMBL" id="BBX71374.1"/>
    </source>
</evidence>
<dbReference type="KEGG" id="mpsc:MPSYJ_48350"/>
<feature type="compositionally biased region" description="Acidic residues" evidence="1">
    <location>
        <begin position="169"/>
        <end position="194"/>
    </location>
</feature>
<dbReference type="Pfam" id="PF08237">
    <property type="entry name" value="PE-PPE"/>
    <property type="match status" value="1"/>
</dbReference>
<feature type="region of interest" description="Disordered" evidence="1">
    <location>
        <begin position="110"/>
        <end position="237"/>
    </location>
</feature>
<dbReference type="Proteomes" id="UP000466514">
    <property type="component" value="Chromosome"/>
</dbReference>